<dbReference type="Proteomes" id="UP001175261">
    <property type="component" value="Unassembled WGS sequence"/>
</dbReference>
<keyword evidence="1" id="KW-0560">Oxidoreductase</keyword>
<dbReference type="Gene3D" id="3.50.50.60">
    <property type="entry name" value="FAD/NAD(P)-binding domain"/>
    <property type="match status" value="2"/>
</dbReference>
<reference evidence="2" key="1">
    <citation type="submission" date="2022-10" db="EMBL/GenBank/DDBJ databases">
        <title>Determination and structural analysis of whole genome sequence of Sarocladium strictum F4-1.</title>
        <authorList>
            <person name="Hu L."/>
            <person name="Jiang Y."/>
        </authorList>
    </citation>
    <scope>NUCLEOTIDE SEQUENCE</scope>
    <source>
        <strain evidence="2">F4-1</strain>
    </source>
</reference>
<dbReference type="AlphaFoldDB" id="A0AA39GAL2"/>
<dbReference type="PANTHER" id="PTHR43539">
    <property type="entry name" value="FLAVIN-BINDING MONOOXYGENASE-LIKE PROTEIN (AFU_ORTHOLOGUE AFUA_4G09220)"/>
    <property type="match status" value="1"/>
</dbReference>
<dbReference type="InterPro" id="IPR050982">
    <property type="entry name" value="Auxin_biosynth/cation_transpt"/>
</dbReference>
<protein>
    <recommendedName>
        <fullName evidence="4">Flavin-containing monooxygenase</fullName>
    </recommendedName>
</protein>
<organism evidence="2 3">
    <name type="scientific">Sarocladium strictum</name>
    <name type="common">Black bundle disease fungus</name>
    <name type="synonym">Acremonium strictum</name>
    <dbReference type="NCBI Taxonomy" id="5046"/>
    <lineage>
        <taxon>Eukaryota</taxon>
        <taxon>Fungi</taxon>
        <taxon>Dikarya</taxon>
        <taxon>Ascomycota</taxon>
        <taxon>Pezizomycotina</taxon>
        <taxon>Sordariomycetes</taxon>
        <taxon>Hypocreomycetidae</taxon>
        <taxon>Hypocreales</taxon>
        <taxon>Sarocladiaceae</taxon>
        <taxon>Sarocladium</taxon>
    </lineage>
</organism>
<keyword evidence="3" id="KW-1185">Reference proteome</keyword>
<accession>A0AA39GAL2</accession>
<evidence type="ECO:0000313" key="3">
    <source>
        <dbReference type="Proteomes" id="UP001175261"/>
    </source>
</evidence>
<dbReference type="EMBL" id="JAPDFR010000009">
    <property type="protein sequence ID" value="KAK0383797.1"/>
    <property type="molecule type" value="Genomic_DNA"/>
</dbReference>
<evidence type="ECO:0000313" key="2">
    <source>
        <dbReference type="EMBL" id="KAK0383797.1"/>
    </source>
</evidence>
<dbReference type="GO" id="GO:0050660">
    <property type="term" value="F:flavin adenine dinucleotide binding"/>
    <property type="evidence" value="ECO:0007669"/>
    <property type="project" value="TreeGrafter"/>
</dbReference>
<comment type="caution">
    <text evidence="2">The sequence shown here is derived from an EMBL/GenBank/DDBJ whole genome shotgun (WGS) entry which is preliminary data.</text>
</comment>
<dbReference type="GO" id="GO:0004497">
    <property type="term" value="F:monooxygenase activity"/>
    <property type="evidence" value="ECO:0007669"/>
    <property type="project" value="TreeGrafter"/>
</dbReference>
<dbReference type="InterPro" id="IPR036188">
    <property type="entry name" value="FAD/NAD-bd_sf"/>
</dbReference>
<dbReference type="SUPFAM" id="SSF51905">
    <property type="entry name" value="FAD/NAD(P)-binding domain"/>
    <property type="match status" value="1"/>
</dbReference>
<dbReference type="Pfam" id="PF13738">
    <property type="entry name" value="Pyr_redox_3"/>
    <property type="match status" value="1"/>
</dbReference>
<proteinExistence type="predicted"/>
<evidence type="ECO:0000256" key="1">
    <source>
        <dbReference type="ARBA" id="ARBA00023002"/>
    </source>
</evidence>
<dbReference type="PANTHER" id="PTHR43539:SF68">
    <property type="entry name" value="FLAVIN-BINDING MONOOXYGENASE-LIKE PROTEIN (AFU_ORTHOLOGUE AFUA_4G09220)"/>
    <property type="match status" value="1"/>
</dbReference>
<gene>
    <name evidence="2" type="ORF">NLU13_9708</name>
</gene>
<sequence>MASHKNGVDDEVPPRAALSTLMAENPLPTVPAGTVSPESMAGSEATVQAKAVLDSLNAAIAAKDPGAVAACFYSSQAWWKDSLALTYHLRTFKTPDVVAQALLETVDLRGCGKFSVQGEAVFIPATPFLQFVDCGITFRTSSPAATCTGKVVLLPSKTSDDKVEWKIWVLNTRLASLDLYPEDEELLHAPAQPLDGAGDLDTDVLILGAGNAAVSLAARLKAVGVSYIMAEKNAKVGDNWALRYDSLKFHVPTSFCEMPYLNYRDEFKSPYLLTKNDLAEQVIRYVDAFHLNVLTSAKLVSTIWDKRSKTWKTTFETPAGLRTIKAKHFVQATGVGSQKPYVPQIPDGGYQGKSMHSQSFRNGKALAAEGVKSVIVVGSANTAFDVLDDCHASGLQVTMVVRSPTFICPTEYVVDQRSLGAYDFGVEAADRLFLSLPSPVDGALAKGLFAMMASQEPDRYKPLADAGFPVLTAMDPQCALMSNLIEKCGKHYMDIGATQLIAEKKVGLKALVEPKAFTKTGLEFSDGTTLDADAVIWCTGFADKNVKKVAADILGGENVQVGDGQLGPKQLAPGLDATWGIDSEGEIRGMWKRHPRLEGVNYWIAGGYTQQHRFHSLTLALQIKAELEGILPPPYLKTPGSAA</sequence>
<evidence type="ECO:0008006" key="4">
    <source>
        <dbReference type="Google" id="ProtNLM"/>
    </source>
</evidence>
<name>A0AA39GAL2_SARSR</name>